<comment type="caution">
    <text evidence="5">Lacks conserved residue(s) required for the propagation of feature annotation.</text>
</comment>
<dbReference type="Proteomes" id="UP001154282">
    <property type="component" value="Unassembled WGS sequence"/>
</dbReference>
<keyword evidence="2" id="KW-0805">Transcription regulation</keyword>
<evidence type="ECO:0000256" key="1">
    <source>
        <dbReference type="ARBA" id="ARBA00004123"/>
    </source>
</evidence>
<organism evidence="6 7">
    <name type="scientific">Linum tenue</name>
    <dbReference type="NCBI Taxonomy" id="586396"/>
    <lineage>
        <taxon>Eukaryota</taxon>
        <taxon>Viridiplantae</taxon>
        <taxon>Streptophyta</taxon>
        <taxon>Embryophyta</taxon>
        <taxon>Tracheophyta</taxon>
        <taxon>Spermatophyta</taxon>
        <taxon>Magnoliopsida</taxon>
        <taxon>eudicotyledons</taxon>
        <taxon>Gunneridae</taxon>
        <taxon>Pentapetalae</taxon>
        <taxon>rosids</taxon>
        <taxon>fabids</taxon>
        <taxon>Malpighiales</taxon>
        <taxon>Linaceae</taxon>
        <taxon>Linum</taxon>
    </lineage>
</organism>
<comment type="similarity">
    <text evidence="5">Belongs to the GRAS family.</text>
</comment>
<keyword evidence="3" id="KW-0804">Transcription</keyword>
<accession>A0AAV0QYZ3</accession>
<dbReference type="Pfam" id="PF03514">
    <property type="entry name" value="GRAS"/>
    <property type="match status" value="1"/>
</dbReference>
<evidence type="ECO:0000256" key="3">
    <source>
        <dbReference type="ARBA" id="ARBA00023163"/>
    </source>
</evidence>
<dbReference type="InterPro" id="IPR005202">
    <property type="entry name" value="TF_GRAS"/>
</dbReference>
<comment type="caution">
    <text evidence="6">The sequence shown here is derived from an EMBL/GenBank/DDBJ whole genome shotgun (WGS) entry which is preliminary data.</text>
</comment>
<evidence type="ECO:0000256" key="5">
    <source>
        <dbReference type="PROSITE-ProRule" id="PRU01191"/>
    </source>
</evidence>
<evidence type="ECO:0000313" key="6">
    <source>
        <dbReference type="EMBL" id="CAI0550369.1"/>
    </source>
</evidence>
<keyword evidence="4" id="KW-0539">Nucleus</keyword>
<dbReference type="EMBL" id="CAMGYJ010000010">
    <property type="protein sequence ID" value="CAI0550369.1"/>
    <property type="molecule type" value="Genomic_DNA"/>
</dbReference>
<dbReference type="PROSITE" id="PS50985">
    <property type="entry name" value="GRAS"/>
    <property type="match status" value="1"/>
</dbReference>
<keyword evidence="7" id="KW-1185">Reference proteome</keyword>
<dbReference type="GO" id="GO:0005634">
    <property type="term" value="C:nucleus"/>
    <property type="evidence" value="ECO:0007669"/>
    <property type="project" value="UniProtKB-SubCell"/>
</dbReference>
<name>A0AAV0QYZ3_9ROSI</name>
<comment type="subcellular location">
    <subcellularLocation>
        <location evidence="1">Nucleus</location>
    </subcellularLocation>
</comment>
<sequence>MIGNPQRLEAMMKLIRTLRPRVMVVIETEANHNAPDFGHRFVEMLFTVGGYFDYLATCMERKEEARAAVESWYLNDRI</sequence>
<reference evidence="6" key="1">
    <citation type="submission" date="2022-08" db="EMBL/GenBank/DDBJ databases">
        <authorList>
            <person name="Gutierrez-Valencia J."/>
        </authorList>
    </citation>
    <scope>NUCLEOTIDE SEQUENCE</scope>
</reference>
<protein>
    <submittedName>
        <fullName evidence="6">Uncharacterized protein</fullName>
    </submittedName>
</protein>
<proteinExistence type="inferred from homology"/>
<dbReference type="AlphaFoldDB" id="A0AAV0QYZ3"/>
<evidence type="ECO:0000313" key="7">
    <source>
        <dbReference type="Proteomes" id="UP001154282"/>
    </source>
</evidence>
<evidence type="ECO:0000256" key="2">
    <source>
        <dbReference type="ARBA" id="ARBA00023015"/>
    </source>
</evidence>
<gene>
    <name evidence="6" type="ORF">LITE_LOCUS45523</name>
</gene>
<evidence type="ECO:0000256" key="4">
    <source>
        <dbReference type="ARBA" id="ARBA00023242"/>
    </source>
</evidence>